<keyword evidence="2" id="KW-0269">Exonuclease</keyword>
<keyword evidence="2" id="KW-0378">Hydrolase</keyword>
<dbReference type="PANTHER" id="PTHR46609:SF6">
    <property type="entry name" value="EXONUCLEASE, PHAGE-TYPE_RECB, C-TERMINAL DOMAIN-CONTAINING PROTEIN-RELATED"/>
    <property type="match status" value="1"/>
</dbReference>
<keyword evidence="2" id="KW-0540">Nuclease</keyword>
<dbReference type="CDD" id="cd22343">
    <property type="entry name" value="PDDEXK_lambda_exonuclease-like"/>
    <property type="match status" value="1"/>
</dbReference>
<name>M1PBV0_BARAA</name>
<evidence type="ECO:0000313" key="3">
    <source>
        <dbReference type="Proteomes" id="UP000011729"/>
    </source>
</evidence>
<dbReference type="NCBIfam" id="TIGR03033">
    <property type="entry name" value="phage_rel_nuc"/>
    <property type="match status" value="1"/>
</dbReference>
<dbReference type="GO" id="GO:0004527">
    <property type="term" value="F:exonuclease activity"/>
    <property type="evidence" value="ECO:0007669"/>
    <property type="project" value="UniProtKB-KW"/>
</dbReference>
<proteinExistence type="predicted"/>
<dbReference type="Gene3D" id="3.90.320.10">
    <property type="match status" value="1"/>
</dbReference>
<dbReference type="PANTHER" id="PTHR46609">
    <property type="entry name" value="EXONUCLEASE, PHAGE-TYPE/RECB, C-TERMINAL DOMAIN-CONTAINING PROTEIN"/>
    <property type="match status" value="1"/>
</dbReference>
<dbReference type="Proteomes" id="UP000011729">
    <property type="component" value="Chromosome"/>
</dbReference>
<accession>M1PBV0</accession>
<dbReference type="OrthoDB" id="1245848at2"/>
<organism evidence="2 3">
    <name type="scientific">Bartonella australis (strain Aust/NH1)</name>
    <dbReference type="NCBI Taxonomy" id="1094489"/>
    <lineage>
        <taxon>Bacteria</taxon>
        <taxon>Pseudomonadati</taxon>
        <taxon>Pseudomonadota</taxon>
        <taxon>Alphaproteobacteria</taxon>
        <taxon>Hyphomicrobiales</taxon>
        <taxon>Bartonellaceae</taxon>
        <taxon>Bartonella</taxon>
    </lineage>
</organism>
<evidence type="ECO:0000259" key="1">
    <source>
        <dbReference type="Pfam" id="PF09588"/>
    </source>
</evidence>
<dbReference type="InterPro" id="IPR017482">
    <property type="entry name" value="Lambda-type_endonuclease"/>
</dbReference>
<dbReference type="STRING" id="1094489.BAnh1_02240"/>
<dbReference type="HOGENOM" id="CLU_065649_2_1_5"/>
<evidence type="ECO:0000313" key="2">
    <source>
        <dbReference type="EMBL" id="AGF74111.1"/>
    </source>
</evidence>
<dbReference type="InterPro" id="IPR011335">
    <property type="entry name" value="Restrct_endonuc-II-like"/>
</dbReference>
<dbReference type="AlphaFoldDB" id="M1PBV0"/>
<dbReference type="KEGG" id="baus:BAnh1_02240"/>
<dbReference type="EMBL" id="CP003123">
    <property type="protein sequence ID" value="AGF74111.1"/>
    <property type="molecule type" value="Genomic_DNA"/>
</dbReference>
<sequence length="198" mass="22698">MEQRTTEWFKARLGKITASGVSKLFSGKATYEGYIFEKLSERLTGELKEHKVTASMQWGIDHEQDALDAYAFATGHKVQKTFFINHPEIEMAGASPDGLVGDEGLVEVKCPESKTHIGFLVTGEPKEEYMRQMIFQMACTGRQWCDFMSYDPRFPTKFRMRVKRFFRDDSAIKKVEEKVIKALEEIDQMEEQLCSGGN</sequence>
<dbReference type="InterPro" id="IPR019080">
    <property type="entry name" value="YqaJ_viral_recombinase"/>
</dbReference>
<feature type="domain" description="YqaJ viral recombinase" evidence="1">
    <location>
        <begin position="7"/>
        <end position="143"/>
    </location>
</feature>
<dbReference type="PATRIC" id="fig|1094489.3.peg.274"/>
<keyword evidence="3" id="KW-1185">Reference proteome</keyword>
<dbReference type="InterPro" id="IPR051703">
    <property type="entry name" value="NF-kappa-B_Signaling_Reg"/>
</dbReference>
<gene>
    <name evidence="2" type="primary">exo</name>
    <name evidence="2" type="ordered locus">BAnh1_02240</name>
</gene>
<dbReference type="RefSeq" id="WP_015397620.1">
    <property type="nucleotide sequence ID" value="NC_020300.1"/>
</dbReference>
<dbReference type="Pfam" id="PF09588">
    <property type="entry name" value="YqaJ"/>
    <property type="match status" value="1"/>
</dbReference>
<reference evidence="2 3" key="1">
    <citation type="journal article" date="2013" name="PLoS Genet.">
        <title>A gene transfer agent and a dynamic repertoire of secretion systems hold the keys to the explosive radiation of the emerging pathogen Bartonella.</title>
        <authorList>
            <person name="Guy L."/>
            <person name="Nystedt B."/>
            <person name="Toft C."/>
            <person name="Zaremba-Niedzwiedzka K."/>
            <person name="Berglund E.C."/>
            <person name="Granberg F."/>
            <person name="Naslund K."/>
            <person name="Eriksson A.S."/>
            <person name="Andersson S.G."/>
        </authorList>
    </citation>
    <scope>NUCLEOTIDE SEQUENCE [LARGE SCALE GENOMIC DNA]</scope>
    <source>
        <strain evidence="2 3">Aust/NH1</strain>
    </source>
</reference>
<dbReference type="eggNOG" id="ENOG50336AX">
    <property type="taxonomic scope" value="Bacteria"/>
</dbReference>
<dbReference type="InterPro" id="IPR011604">
    <property type="entry name" value="PDDEXK-like_dom_sf"/>
</dbReference>
<dbReference type="SUPFAM" id="SSF52980">
    <property type="entry name" value="Restriction endonuclease-like"/>
    <property type="match status" value="1"/>
</dbReference>
<protein>
    <submittedName>
        <fullName evidence="2">Phage-related exonuclease</fullName>
    </submittedName>
</protein>